<gene>
    <name evidence="2" type="ORF">NEE14_003580</name>
</gene>
<dbReference type="GO" id="GO:0016787">
    <property type="term" value="F:hydrolase activity"/>
    <property type="evidence" value="ECO:0007669"/>
    <property type="project" value="UniProtKB-KW"/>
</dbReference>
<dbReference type="RefSeq" id="WP_251966468.1">
    <property type="nucleotide sequence ID" value="NZ_CP146284.1"/>
</dbReference>
<dbReference type="InterPro" id="IPR008928">
    <property type="entry name" value="6-hairpin_glycosidase_sf"/>
</dbReference>
<organism evidence="2 3">
    <name type="scientific">Parabacteroides absconsus</name>
    <dbReference type="NCBI Taxonomy" id="2951805"/>
    <lineage>
        <taxon>Bacteria</taxon>
        <taxon>Pseudomonadati</taxon>
        <taxon>Bacteroidota</taxon>
        <taxon>Bacteroidia</taxon>
        <taxon>Bacteroidales</taxon>
        <taxon>Tannerellaceae</taxon>
        <taxon>Parabacteroides</taxon>
    </lineage>
</organism>
<dbReference type="EMBL" id="CP146284">
    <property type="protein sequence ID" value="WWV67080.1"/>
    <property type="molecule type" value="Genomic_DNA"/>
</dbReference>
<keyword evidence="1" id="KW-0732">Signal</keyword>
<dbReference type="Gene3D" id="1.50.10.20">
    <property type="match status" value="1"/>
</dbReference>
<reference evidence="2 3" key="1">
    <citation type="submission" date="2024-02" db="EMBL/GenBank/DDBJ databases">
        <title>Whole genome sequencing of Parabacteroides sp. AD58.</title>
        <authorList>
            <person name="Chaplin A.V."/>
            <person name="Pikina A.P."/>
            <person name="Sokolova S.R."/>
            <person name="Korostin D.O."/>
            <person name="Efimov B.A."/>
        </authorList>
    </citation>
    <scope>NUCLEOTIDE SEQUENCE [LARGE SCALE GENOMIC DNA]</scope>
    <source>
        <strain evidence="2 3">AD58</strain>
    </source>
</reference>
<dbReference type="InterPro" id="IPR053169">
    <property type="entry name" value="MUG_Protein"/>
</dbReference>
<keyword evidence="3" id="KW-1185">Reference proteome</keyword>
<feature type="chain" id="PRO_5046685165" evidence="1">
    <location>
        <begin position="20"/>
        <end position="367"/>
    </location>
</feature>
<protein>
    <submittedName>
        <fullName evidence="2">Glycoside hydrolase family 76 protein</fullName>
    </submittedName>
</protein>
<keyword evidence="2" id="KW-0378">Hydrolase</keyword>
<dbReference type="InterPro" id="IPR005198">
    <property type="entry name" value="Glyco_hydro_76"/>
</dbReference>
<proteinExistence type="predicted"/>
<dbReference type="Proteomes" id="UP001320603">
    <property type="component" value="Chromosome"/>
</dbReference>
<dbReference type="PANTHER" id="PTHR47791:SF1">
    <property type="entry name" value="ENDO MANNANASE, GH76 FAMILY (EUROFUNG)"/>
    <property type="match status" value="1"/>
</dbReference>
<dbReference type="Pfam" id="PF03663">
    <property type="entry name" value="Glyco_hydro_76"/>
    <property type="match status" value="1"/>
</dbReference>
<dbReference type="SUPFAM" id="SSF48208">
    <property type="entry name" value="Six-hairpin glycosidases"/>
    <property type="match status" value="1"/>
</dbReference>
<evidence type="ECO:0000256" key="1">
    <source>
        <dbReference type="SAM" id="SignalP"/>
    </source>
</evidence>
<evidence type="ECO:0000313" key="2">
    <source>
        <dbReference type="EMBL" id="WWV67080.1"/>
    </source>
</evidence>
<name>A0ABZ2IM44_9BACT</name>
<accession>A0ABZ2IM44</accession>
<dbReference type="PANTHER" id="PTHR47791">
    <property type="entry name" value="MEIOTICALLY UP-REGULATED GENE 191 PROTEIN"/>
    <property type="match status" value="1"/>
</dbReference>
<feature type="signal peptide" evidence="1">
    <location>
        <begin position="1"/>
        <end position="19"/>
    </location>
</feature>
<evidence type="ECO:0000313" key="3">
    <source>
        <dbReference type="Proteomes" id="UP001320603"/>
    </source>
</evidence>
<sequence>MMKKYFVATAMVLLLSACGGNKHTPFDTKMHASLERSLTWRTDSTGIWETAGWWNSANLLTAVIRYAEVTKNKREIVPVIEDVYNKAKHYPIADSTGQVVRYCDNFINDYYDDEGWWALAWINAFRLTNDKKYLDMAETIFKDMTTGWSDDTCGGGSFWKKNPLQYKNSIANNLFALTAIRLYNETGKQMYADWFKKEVNWYLQTGMYNTDIQQIEDGLNKEDCMPNRGAHYTYNQGVAIAVLTEMYLHSHDKKYLSMAEKIAQATITKELVNDEGILCEMNPQVAKSRDGVQFKGIFIRHLGFLYKVTNNAIYKDFIIKNAESIITRDYDPNTMSFGCYWYGPFQEVSAAANSSALECVIEAKAIY</sequence>
<dbReference type="PROSITE" id="PS51257">
    <property type="entry name" value="PROKAR_LIPOPROTEIN"/>
    <property type="match status" value="1"/>
</dbReference>